<reference evidence="2" key="1">
    <citation type="submission" date="2025-08" db="UniProtKB">
        <authorList>
            <consortium name="Ensembl"/>
        </authorList>
    </citation>
    <scope>IDENTIFICATION</scope>
</reference>
<protein>
    <recommendedName>
        <fullName evidence="4">Actin-related protein 2</fullName>
    </recommendedName>
</protein>
<reference evidence="2" key="2">
    <citation type="submission" date="2025-09" db="UniProtKB">
        <authorList>
            <consortium name="Ensembl"/>
        </authorList>
    </citation>
    <scope>IDENTIFICATION</scope>
</reference>
<dbReference type="SUPFAM" id="SSF53067">
    <property type="entry name" value="Actin-like ATPase domain"/>
    <property type="match status" value="2"/>
</dbReference>
<dbReference type="PANTHER" id="PTHR11937">
    <property type="entry name" value="ACTIN"/>
    <property type="match status" value="1"/>
</dbReference>
<accession>A0A2K5IRH7</accession>
<dbReference type="OMA" id="MAFNVIQ"/>
<dbReference type="AlphaFoldDB" id="A0A2K5IRH7"/>
<evidence type="ECO:0000256" key="1">
    <source>
        <dbReference type="RuleBase" id="RU000487"/>
    </source>
</evidence>
<dbReference type="PRINTS" id="PR00190">
    <property type="entry name" value="ACTIN"/>
</dbReference>
<proteinExistence type="inferred from homology"/>
<dbReference type="Ensembl" id="ENSCANT00000042044.1">
    <property type="protein sequence ID" value="ENSCANP00000019082.1"/>
    <property type="gene ID" value="ENSCANG00000032953.1"/>
</dbReference>
<name>A0A2K5IRH7_COLAP</name>
<evidence type="ECO:0008006" key="4">
    <source>
        <dbReference type="Google" id="ProtNLM"/>
    </source>
</evidence>
<keyword evidence="3" id="KW-1185">Reference proteome</keyword>
<dbReference type="Proteomes" id="UP000233080">
    <property type="component" value="Unassembled WGS sequence"/>
</dbReference>
<dbReference type="SMART" id="SM00268">
    <property type="entry name" value="ACTIN"/>
    <property type="match status" value="1"/>
</dbReference>
<dbReference type="InterPro" id="IPR043129">
    <property type="entry name" value="ATPase_NBD"/>
</dbReference>
<evidence type="ECO:0000313" key="3">
    <source>
        <dbReference type="Proteomes" id="UP000233080"/>
    </source>
</evidence>
<comment type="similarity">
    <text evidence="1">Belongs to the actin family.</text>
</comment>
<dbReference type="Pfam" id="PF00022">
    <property type="entry name" value="Actin"/>
    <property type="match status" value="2"/>
</dbReference>
<sequence length="349" mass="39178">MDSQDRKVVVCDNSTGFVKCGYAGSNFPEHIFPALVGRPVSRSTPKWETLNKDLTVGDEVSELRSMLEVNYPMGNGIVRNWDDMKHLWDYTFGPEKLNTDTRNCKILLTEPPMDPTKERTVGQFSGVYAGIQIVLTLYAQGLLTDVAVDSGDGVTHICPICEAFSLPHLTRRLGIAGRDITRQHVASILRYVGYNTEQEQKLALETKVLVESDTLPDGHIFEVGGERFEAADTDTRSESYKYIVLSGGSAMYRVLKGDVEKLSKFEICIEDPPRRKHMVLLGGAVLADTMKDKDNFWMTRQEYQEKGARVLEKLAVTVGKTPKLVPIIPVMLSFVLYCQSLNLFNSRTW</sequence>
<evidence type="ECO:0000313" key="2">
    <source>
        <dbReference type="Ensembl" id="ENSCANP00000019082.1"/>
    </source>
</evidence>
<dbReference type="FunFam" id="3.30.420.40:FF:000502">
    <property type="entry name" value="Actin-Related Proteins"/>
    <property type="match status" value="1"/>
</dbReference>
<organism evidence="2 3">
    <name type="scientific">Colobus angolensis palliatus</name>
    <name type="common">Peters' Angolan colobus</name>
    <dbReference type="NCBI Taxonomy" id="336983"/>
    <lineage>
        <taxon>Eukaryota</taxon>
        <taxon>Metazoa</taxon>
        <taxon>Chordata</taxon>
        <taxon>Craniata</taxon>
        <taxon>Vertebrata</taxon>
        <taxon>Euteleostomi</taxon>
        <taxon>Mammalia</taxon>
        <taxon>Eutheria</taxon>
        <taxon>Euarchontoglires</taxon>
        <taxon>Primates</taxon>
        <taxon>Haplorrhini</taxon>
        <taxon>Catarrhini</taxon>
        <taxon>Cercopithecidae</taxon>
        <taxon>Colobinae</taxon>
        <taxon>Colobus</taxon>
    </lineage>
</organism>
<dbReference type="InterPro" id="IPR004000">
    <property type="entry name" value="Actin"/>
</dbReference>
<dbReference type="Gene3D" id="3.30.420.40">
    <property type="match status" value="3"/>
</dbReference>
<dbReference type="STRING" id="336983.ENSCANP00000019082"/>